<keyword evidence="12 15" id="KW-0503">Monooxygenase</keyword>
<evidence type="ECO:0000256" key="11">
    <source>
        <dbReference type="ARBA" id="ARBA00023004"/>
    </source>
</evidence>
<dbReference type="EnsemblMetazoa" id="LLOJ010818-RA">
    <property type="protein sequence ID" value="LLOJ010818-PA"/>
    <property type="gene ID" value="LLOJ010818"/>
</dbReference>
<evidence type="ECO:0000313" key="17">
    <source>
        <dbReference type="EnsemblMetazoa" id="LLOJ010818-PA"/>
    </source>
</evidence>
<dbReference type="InterPro" id="IPR001128">
    <property type="entry name" value="Cyt_P450"/>
</dbReference>
<keyword evidence="9" id="KW-0492">Microsome</keyword>
<evidence type="ECO:0000256" key="10">
    <source>
        <dbReference type="ARBA" id="ARBA00023002"/>
    </source>
</evidence>
<evidence type="ECO:0000256" key="16">
    <source>
        <dbReference type="SAM" id="Phobius"/>
    </source>
</evidence>
<comment type="function">
    <text evidence="2">May be involved in the metabolism of insect hormones and in the breakdown of synthetic insecticides.</text>
</comment>
<dbReference type="VEuPathDB" id="VectorBase:LLOJ010818"/>
<evidence type="ECO:0000256" key="3">
    <source>
        <dbReference type="ARBA" id="ARBA00004174"/>
    </source>
</evidence>
<evidence type="ECO:0000256" key="2">
    <source>
        <dbReference type="ARBA" id="ARBA00003690"/>
    </source>
</evidence>
<evidence type="ECO:0000256" key="7">
    <source>
        <dbReference type="ARBA" id="ARBA00022723"/>
    </source>
</evidence>
<keyword evidence="13 16" id="KW-0472">Membrane</keyword>
<evidence type="ECO:0000256" key="1">
    <source>
        <dbReference type="ARBA" id="ARBA00001971"/>
    </source>
</evidence>
<evidence type="ECO:0000256" key="13">
    <source>
        <dbReference type="ARBA" id="ARBA00023136"/>
    </source>
</evidence>
<organism evidence="17 18">
    <name type="scientific">Lutzomyia longipalpis</name>
    <name type="common">Sand fly</name>
    <dbReference type="NCBI Taxonomy" id="7200"/>
    <lineage>
        <taxon>Eukaryota</taxon>
        <taxon>Metazoa</taxon>
        <taxon>Ecdysozoa</taxon>
        <taxon>Arthropoda</taxon>
        <taxon>Hexapoda</taxon>
        <taxon>Insecta</taxon>
        <taxon>Pterygota</taxon>
        <taxon>Neoptera</taxon>
        <taxon>Endopterygota</taxon>
        <taxon>Diptera</taxon>
        <taxon>Nematocera</taxon>
        <taxon>Psychodoidea</taxon>
        <taxon>Psychodidae</taxon>
        <taxon>Lutzomyia</taxon>
        <taxon>Lutzomyia</taxon>
    </lineage>
</organism>
<dbReference type="InterPro" id="IPR017972">
    <property type="entry name" value="Cyt_P450_CS"/>
</dbReference>
<evidence type="ECO:0000256" key="5">
    <source>
        <dbReference type="ARBA" id="ARBA00010617"/>
    </source>
</evidence>
<reference evidence="17" key="1">
    <citation type="submission" date="2020-05" db="UniProtKB">
        <authorList>
            <consortium name="EnsemblMetazoa"/>
        </authorList>
    </citation>
    <scope>IDENTIFICATION</scope>
    <source>
        <strain evidence="17">Jacobina</strain>
    </source>
</reference>
<dbReference type="Pfam" id="PF00067">
    <property type="entry name" value="p450"/>
    <property type="match status" value="1"/>
</dbReference>
<evidence type="ECO:0000256" key="9">
    <source>
        <dbReference type="ARBA" id="ARBA00022848"/>
    </source>
</evidence>
<keyword evidence="7 14" id="KW-0479">Metal-binding</keyword>
<comment type="similarity">
    <text evidence="5 15">Belongs to the cytochrome P450 family.</text>
</comment>
<keyword evidence="11 14" id="KW-0408">Iron</keyword>
<feature type="transmembrane region" description="Helical" evidence="16">
    <location>
        <begin position="214"/>
        <end position="234"/>
    </location>
</feature>
<dbReference type="InterPro" id="IPR050476">
    <property type="entry name" value="Insect_CytP450_Detox"/>
</dbReference>
<evidence type="ECO:0000256" key="12">
    <source>
        <dbReference type="ARBA" id="ARBA00023033"/>
    </source>
</evidence>
<dbReference type="Gene3D" id="1.10.630.10">
    <property type="entry name" value="Cytochrome P450"/>
    <property type="match status" value="1"/>
</dbReference>
<dbReference type="CDD" id="cd11056">
    <property type="entry name" value="CYP6-like"/>
    <property type="match status" value="1"/>
</dbReference>
<evidence type="ECO:0000256" key="6">
    <source>
        <dbReference type="ARBA" id="ARBA00022617"/>
    </source>
</evidence>
<dbReference type="PRINTS" id="PR00385">
    <property type="entry name" value="P450"/>
</dbReference>
<dbReference type="GO" id="GO:0005789">
    <property type="term" value="C:endoplasmic reticulum membrane"/>
    <property type="evidence" value="ECO:0007669"/>
    <property type="project" value="UniProtKB-SubCell"/>
</dbReference>
<keyword evidence="16" id="KW-0812">Transmembrane</keyword>
<comment type="subcellular location">
    <subcellularLocation>
        <location evidence="4">Endoplasmic reticulum membrane</location>
        <topology evidence="4">Peripheral membrane protein</topology>
    </subcellularLocation>
    <subcellularLocation>
        <location evidence="3">Microsome membrane</location>
        <topology evidence="3">Peripheral membrane protein</topology>
    </subcellularLocation>
</comment>
<dbReference type="AlphaFoldDB" id="A0A240SY23"/>
<evidence type="ECO:0000313" key="18">
    <source>
        <dbReference type="Proteomes" id="UP000092461"/>
    </source>
</evidence>
<evidence type="ECO:0000256" key="4">
    <source>
        <dbReference type="ARBA" id="ARBA00004406"/>
    </source>
</evidence>
<dbReference type="GO" id="GO:0016705">
    <property type="term" value="F:oxidoreductase activity, acting on paired donors, with incorporation or reduction of molecular oxygen"/>
    <property type="evidence" value="ECO:0007669"/>
    <property type="project" value="InterPro"/>
</dbReference>
<dbReference type="PRINTS" id="PR00463">
    <property type="entry name" value="EP450I"/>
</dbReference>
<dbReference type="VEuPathDB" id="VectorBase:LLONM1_004914"/>
<dbReference type="GO" id="GO:0004497">
    <property type="term" value="F:monooxygenase activity"/>
    <property type="evidence" value="ECO:0007669"/>
    <property type="project" value="UniProtKB-KW"/>
</dbReference>
<dbReference type="SUPFAM" id="SSF48264">
    <property type="entry name" value="Cytochrome P450"/>
    <property type="match status" value="1"/>
</dbReference>
<feature type="binding site" description="axial binding residue" evidence="14">
    <location>
        <position position="445"/>
    </location>
    <ligand>
        <name>heme</name>
        <dbReference type="ChEBI" id="CHEBI:30413"/>
    </ligand>
    <ligandPart>
        <name>Fe</name>
        <dbReference type="ChEBI" id="CHEBI:18248"/>
    </ligandPart>
</feature>
<dbReference type="Proteomes" id="UP000092461">
    <property type="component" value="Unassembled WGS sequence"/>
</dbReference>
<dbReference type="FunFam" id="1.10.630.10:FF:000042">
    <property type="entry name" value="Cytochrome P450"/>
    <property type="match status" value="1"/>
</dbReference>
<keyword evidence="18" id="KW-1185">Reference proteome</keyword>
<protein>
    <recommendedName>
        <fullName evidence="19">Cytochrome</fullName>
    </recommendedName>
</protein>
<evidence type="ECO:0000256" key="8">
    <source>
        <dbReference type="ARBA" id="ARBA00022824"/>
    </source>
</evidence>
<evidence type="ECO:0000256" key="15">
    <source>
        <dbReference type="RuleBase" id="RU000461"/>
    </source>
</evidence>
<dbReference type="InterPro" id="IPR036396">
    <property type="entry name" value="Cyt_P450_sf"/>
</dbReference>
<dbReference type="GO" id="GO:0005506">
    <property type="term" value="F:iron ion binding"/>
    <property type="evidence" value="ECO:0007669"/>
    <property type="project" value="InterPro"/>
</dbReference>
<dbReference type="PANTHER" id="PTHR24292">
    <property type="entry name" value="CYTOCHROME P450"/>
    <property type="match status" value="1"/>
</dbReference>
<keyword evidence="10 15" id="KW-0560">Oxidoreductase</keyword>
<sequence>MLQILYFIGALLFAGYFYFTWNYDYWKKRNIPGPPPRFFLGNLPSIVTQKRNITYDVEDLYNEFKGRYGVIGYFTMRSPSLMILQPEIAKDILIKNFRSFADNKFSDLIDKDVDPIFGRNPFMLKGNEWKEKRAEITPAFTTTRIKTMYPIVDDVCTNMKKYIENENKKNVNGLDVKELAANFTIDVVTSAIFGLDAGCFTGGDTRIRDMGRQLFSPDATIMLYLFAVQIFPFLKKIYRMSFVPKNVETFFVNIMKDAISIRRQTKLDRFDYLHYLQELRDKKNLNELDMVAHAVTFFLDGFETSSVTLSFTLYLLARNKRTQEKLRKEIRDTLAKHGKITHDVVSEMPYLDQVLYESLRLYPPGTTLGKFCTEKTEVKVSEGEYRTVEVGEEILIPVYSFHRDGEIFENPNEFYPERFDPENGGIKVFRDKGAFLPFGDGPRICLGQKFAQTQIKAALVSLVNNFEMSINAKTQEPIVLDPKEFLAYAKGGLWLNFEKI</sequence>
<dbReference type="PROSITE" id="PS00086">
    <property type="entry name" value="CYTOCHROME_P450"/>
    <property type="match status" value="1"/>
</dbReference>
<evidence type="ECO:0000256" key="14">
    <source>
        <dbReference type="PIRSR" id="PIRSR602401-1"/>
    </source>
</evidence>
<keyword evidence="6 14" id="KW-0349">Heme</keyword>
<evidence type="ECO:0008006" key="19">
    <source>
        <dbReference type="Google" id="ProtNLM"/>
    </source>
</evidence>
<name>A0A240SY23_LUTLO</name>
<proteinExistence type="inferred from homology"/>
<keyword evidence="8" id="KW-0256">Endoplasmic reticulum</keyword>
<accession>A0A240SY23</accession>
<comment type="cofactor">
    <cofactor evidence="1 14">
        <name>heme</name>
        <dbReference type="ChEBI" id="CHEBI:30413"/>
    </cofactor>
</comment>
<dbReference type="GO" id="GO:0020037">
    <property type="term" value="F:heme binding"/>
    <property type="evidence" value="ECO:0007669"/>
    <property type="project" value="InterPro"/>
</dbReference>
<dbReference type="PANTHER" id="PTHR24292:SF84">
    <property type="entry name" value="CYTOCHROME P450 28A5-RELATED"/>
    <property type="match status" value="1"/>
</dbReference>
<dbReference type="InterPro" id="IPR002401">
    <property type="entry name" value="Cyt_P450_E_grp-I"/>
</dbReference>
<dbReference type="EMBL" id="AJWK01011557">
    <property type="status" value="NOT_ANNOTATED_CDS"/>
    <property type="molecule type" value="Genomic_DNA"/>
</dbReference>
<keyword evidence="16" id="KW-1133">Transmembrane helix</keyword>
<feature type="transmembrane region" description="Helical" evidence="16">
    <location>
        <begin position="6"/>
        <end position="23"/>
    </location>
</feature>